<dbReference type="GO" id="GO:0003677">
    <property type="term" value="F:DNA binding"/>
    <property type="evidence" value="ECO:0007669"/>
    <property type="project" value="InterPro"/>
</dbReference>
<dbReference type="Proteomes" id="UP000027981">
    <property type="component" value="Chromosome"/>
</dbReference>
<dbReference type="FunFam" id="3.20.20.150:FF:000017">
    <property type="entry name" value="Endonuclease IV related protein"/>
    <property type="match status" value="1"/>
</dbReference>
<reference evidence="2 3" key="2">
    <citation type="journal article" date="2015" name="Genome Announc.">
        <title>Complete Genome Sequence of Hyperthermophilic Piezophilic Archaeon Palaeococcus pacificus DY20341T, Isolated from Deep-Sea Hydrothermal Sediments.</title>
        <authorList>
            <person name="Zeng X."/>
            <person name="Jebbar M."/>
            <person name="Shao Z."/>
        </authorList>
    </citation>
    <scope>NUCLEOTIDE SEQUENCE [LARGE SCALE GENOMIC DNA]</scope>
    <source>
        <strain evidence="2 3">DY20341</strain>
    </source>
</reference>
<dbReference type="SUPFAM" id="SSF51658">
    <property type="entry name" value="Xylose isomerase-like"/>
    <property type="match status" value="1"/>
</dbReference>
<evidence type="ECO:0000313" key="3">
    <source>
        <dbReference type="Proteomes" id="UP000027981"/>
    </source>
</evidence>
<dbReference type="RefSeq" id="WP_201769551.1">
    <property type="nucleotide sequence ID" value="NZ_CP006019.1"/>
</dbReference>
<dbReference type="SMART" id="SM00518">
    <property type="entry name" value="AP2Ec"/>
    <property type="match status" value="1"/>
</dbReference>
<dbReference type="GO" id="GO:0008270">
    <property type="term" value="F:zinc ion binding"/>
    <property type="evidence" value="ECO:0007669"/>
    <property type="project" value="InterPro"/>
</dbReference>
<dbReference type="EMBL" id="CP006019">
    <property type="protein sequence ID" value="AIF69645.1"/>
    <property type="molecule type" value="Genomic_DNA"/>
</dbReference>
<evidence type="ECO:0000259" key="1">
    <source>
        <dbReference type="Pfam" id="PF01261"/>
    </source>
</evidence>
<feature type="domain" description="Xylose isomerase-like TIM barrel" evidence="1">
    <location>
        <begin position="28"/>
        <end position="266"/>
    </location>
</feature>
<accession>A0A075LSD1</accession>
<dbReference type="InterPro" id="IPR036237">
    <property type="entry name" value="Xyl_isomerase-like_sf"/>
</dbReference>
<dbReference type="PANTHER" id="PTHR21445">
    <property type="entry name" value="ENDONUCLEASE IV ENDODEOXYRIBONUCLEASE IV"/>
    <property type="match status" value="1"/>
</dbReference>
<dbReference type="eggNOG" id="arCOG01894">
    <property type="taxonomic scope" value="Archaea"/>
</dbReference>
<dbReference type="CDD" id="cd00019">
    <property type="entry name" value="AP2Ec"/>
    <property type="match status" value="1"/>
</dbReference>
<dbReference type="InterPro" id="IPR001719">
    <property type="entry name" value="AP_endonuc_2"/>
</dbReference>
<protein>
    <recommendedName>
        <fullName evidence="1">Xylose isomerase-like TIM barrel domain-containing protein</fullName>
    </recommendedName>
</protein>
<dbReference type="OrthoDB" id="33250at2157"/>
<dbReference type="GO" id="GO:0008081">
    <property type="term" value="F:phosphoric diester hydrolase activity"/>
    <property type="evidence" value="ECO:0007669"/>
    <property type="project" value="TreeGrafter"/>
</dbReference>
<dbReference type="Gene3D" id="3.20.20.150">
    <property type="entry name" value="Divalent-metal-dependent TIM barrel enzymes"/>
    <property type="match status" value="1"/>
</dbReference>
<dbReference type="InterPro" id="IPR013022">
    <property type="entry name" value="Xyl_isomerase-like_TIM-brl"/>
</dbReference>
<name>A0A075LSD1_9EURY</name>
<gene>
    <name evidence="2" type="ORF">PAP_06235</name>
</gene>
<dbReference type="Pfam" id="PF01261">
    <property type="entry name" value="AP_endonuc_2"/>
    <property type="match status" value="1"/>
</dbReference>
<dbReference type="KEGG" id="ppac:PAP_06235"/>
<proteinExistence type="predicted"/>
<dbReference type="GO" id="GO:0006284">
    <property type="term" value="P:base-excision repair"/>
    <property type="evidence" value="ECO:0007669"/>
    <property type="project" value="TreeGrafter"/>
</dbReference>
<dbReference type="HOGENOM" id="CLU_068832_0_0_2"/>
<dbReference type="GO" id="GO:0003906">
    <property type="term" value="F:DNA-(apurinic or apyrimidinic site) endonuclease activity"/>
    <property type="evidence" value="ECO:0007669"/>
    <property type="project" value="TreeGrafter"/>
</dbReference>
<reference evidence="3" key="1">
    <citation type="submission" date="2013-06" db="EMBL/GenBank/DDBJ databases">
        <title>Complete Genome Sequence of Hyperthermophilic Palaeococcus pacificus DY20341T, Isolated from a Deep-Sea Hydrothermal Sediments.</title>
        <authorList>
            <person name="Zeng X."/>
            <person name="Shao Z."/>
        </authorList>
    </citation>
    <scope>NUCLEOTIDE SEQUENCE [LARGE SCALE GENOMIC DNA]</scope>
    <source>
        <strain evidence="3">DY20341</strain>
    </source>
</reference>
<dbReference type="GeneID" id="24842367"/>
<dbReference type="STRING" id="1343739.PAP_06235"/>
<dbReference type="AlphaFoldDB" id="A0A075LSD1"/>
<keyword evidence="3" id="KW-1185">Reference proteome</keyword>
<dbReference type="PANTHER" id="PTHR21445:SF0">
    <property type="entry name" value="APURINIC-APYRIMIDINIC ENDONUCLEASE"/>
    <property type="match status" value="1"/>
</dbReference>
<evidence type="ECO:0000313" key="2">
    <source>
        <dbReference type="EMBL" id="AIF69645.1"/>
    </source>
</evidence>
<sequence>MRIKLKKLRFGTAGIPISTPKRSTINGIQKVRELGLDAMELEFVRGINLKPELAKKAKYVAEKNDIILTAHAPYYINLNAKEKEKVEASKRRIIQSAERLHEAGGYSVVFHAGYYLKQDPVKVYERIKGELKDVVKTLQDKGIELWIRPELTGKPTQFGNLKELIKLSQEVEMVLPAIDFAHAHARNKGEYNTIKEWREMLSLMEQELGREALDNMHIHISGINYTEKGEKNHLNLQDSDMNWEELLKVLKEFKVKGVVISESPNIEGDAVLMKRKYEEIKV</sequence>
<organism evidence="2 3">
    <name type="scientific">Palaeococcus pacificus DY20341</name>
    <dbReference type="NCBI Taxonomy" id="1343739"/>
    <lineage>
        <taxon>Archaea</taxon>
        <taxon>Methanobacteriati</taxon>
        <taxon>Methanobacteriota</taxon>
        <taxon>Thermococci</taxon>
        <taxon>Thermococcales</taxon>
        <taxon>Thermococcaceae</taxon>
        <taxon>Palaeococcus</taxon>
    </lineage>
</organism>